<feature type="domain" description="YLPM1-like spectrin repeat" evidence="14">
    <location>
        <begin position="316"/>
        <end position="428"/>
    </location>
</feature>
<feature type="compositionally biased region" description="Pro residues" evidence="13">
    <location>
        <begin position="131"/>
        <end position="170"/>
    </location>
</feature>
<keyword evidence="4" id="KW-1017">Isopeptide bond</keyword>
<evidence type="ECO:0000256" key="12">
    <source>
        <dbReference type="ARBA" id="ARBA00083294"/>
    </source>
</evidence>
<evidence type="ECO:0000313" key="15">
    <source>
        <dbReference type="Proteomes" id="UP000192220"/>
    </source>
</evidence>
<feature type="compositionally biased region" description="Low complexity" evidence="13">
    <location>
        <begin position="222"/>
        <end position="242"/>
    </location>
</feature>
<dbReference type="FunFam" id="3.40.50.300:FF:000399">
    <property type="entry name" value="YLP motif containing 1"/>
    <property type="match status" value="1"/>
</dbReference>
<feature type="compositionally biased region" description="Polar residues" evidence="13">
    <location>
        <begin position="275"/>
        <end position="296"/>
    </location>
</feature>
<dbReference type="CTD" id="56252"/>
<evidence type="ECO:0000256" key="8">
    <source>
        <dbReference type="ARBA" id="ARBA00023242"/>
    </source>
</evidence>
<proteinExistence type="predicted"/>
<dbReference type="RefSeq" id="XP_013874905.1">
    <property type="nucleotide sequence ID" value="XM_014019451.1"/>
</dbReference>
<keyword evidence="3" id="KW-0678">Repressor</keyword>
<dbReference type="PANTHER" id="PTHR13413:SF0">
    <property type="entry name" value="YLP MOTIF-CONTAINING PROTEIN 1"/>
    <property type="match status" value="1"/>
</dbReference>
<dbReference type="InterPro" id="IPR058903">
    <property type="entry name" value="Spectrin_YLPM1-like"/>
</dbReference>
<dbReference type="PRINTS" id="PR01217">
    <property type="entry name" value="PRICHEXTENSN"/>
</dbReference>
<evidence type="ECO:0000256" key="5">
    <source>
        <dbReference type="ARBA" id="ARBA00022843"/>
    </source>
</evidence>
<feature type="compositionally biased region" description="Basic and acidic residues" evidence="13">
    <location>
        <begin position="1454"/>
        <end position="1464"/>
    </location>
</feature>
<feature type="compositionally biased region" description="Basic and acidic residues" evidence="13">
    <location>
        <begin position="1218"/>
        <end position="1227"/>
    </location>
</feature>
<evidence type="ECO:0000256" key="2">
    <source>
        <dbReference type="ARBA" id="ARBA00022481"/>
    </source>
</evidence>
<feature type="compositionally biased region" description="Low complexity" evidence="13">
    <location>
        <begin position="37"/>
        <end position="54"/>
    </location>
</feature>
<feature type="region of interest" description="Disordered" evidence="13">
    <location>
        <begin position="1683"/>
        <end position="1771"/>
    </location>
</feature>
<comment type="function">
    <text evidence="9">Plays a role in the reduction of telomerase activity during differentiation of embryonic stem cells by binding to the core promoter of TERT and controlling its down-regulation.</text>
</comment>
<evidence type="ECO:0000313" key="16">
    <source>
        <dbReference type="RefSeq" id="XP_013874904.1"/>
    </source>
</evidence>
<feature type="compositionally biased region" description="Pro residues" evidence="13">
    <location>
        <begin position="243"/>
        <end position="272"/>
    </location>
</feature>
<evidence type="ECO:0000256" key="10">
    <source>
        <dbReference type="ARBA" id="ARBA00065932"/>
    </source>
</evidence>
<comment type="subcellular location">
    <subcellularLocation>
        <location evidence="1">Nucleus speckle</location>
    </subcellularLocation>
</comment>
<feature type="compositionally biased region" description="Pro residues" evidence="13">
    <location>
        <begin position="1759"/>
        <end position="1768"/>
    </location>
</feature>
<dbReference type="PANTHER" id="PTHR13413">
    <property type="entry name" value="YLP MOTIF CONTAINING PROTEIN NUCLEAR PROTEIN ZAP"/>
    <property type="match status" value="1"/>
</dbReference>
<evidence type="ECO:0000256" key="1">
    <source>
        <dbReference type="ARBA" id="ARBA00004324"/>
    </source>
</evidence>
<feature type="compositionally biased region" description="Pro residues" evidence="13">
    <location>
        <begin position="522"/>
        <end position="566"/>
    </location>
</feature>
<keyword evidence="6" id="KW-0805">Transcription regulation</keyword>
<evidence type="ECO:0000259" key="14">
    <source>
        <dbReference type="Pfam" id="PF26583"/>
    </source>
</evidence>
<comment type="subunit">
    <text evidence="10">Interacts with PPP1CA and NCOA5. Forms a complex with ILF2, ILF3, KHDRBS1, RBMX, NCOA5 and PPP1CA.</text>
</comment>
<feature type="compositionally biased region" description="Polar residues" evidence="13">
    <location>
        <begin position="899"/>
        <end position="914"/>
    </location>
</feature>
<keyword evidence="7" id="KW-0804">Transcription</keyword>
<dbReference type="SUPFAM" id="SSF52540">
    <property type="entry name" value="P-loop containing nucleoside triphosphate hydrolases"/>
    <property type="match status" value="1"/>
</dbReference>
<evidence type="ECO:0000313" key="17">
    <source>
        <dbReference type="RefSeq" id="XP_013874905.1"/>
    </source>
</evidence>
<feature type="compositionally biased region" description="Basic and acidic residues" evidence="13">
    <location>
        <begin position="873"/>
        <end position="887"/>
    </location>
</feature>
<dbReference type="OrthoDB" id="513595at2759"/>
<dbReference type="InterPro" id="IPR026314">
    <property type="entry name" value="YLP_motif_con_p1"/>
</dbReference>
<feature type="compositionally biased region" description="Basic and acidic residues" evidence="13">
    <location>
        <begin position="831"/>
        <end position="844"/>
    </location>
</feature>
<evidence type="ECO:0000256" key="6">
    <source>
        <dbReference type="ARBA" id="ARBA00023015"/>
    </source>
</evidence>
<dbReference type="GO" id="GO:0016607">
    <property type="term" value="C:nuclear speck"/>
    <property type="evidence" value="ECO:0007669"/>
    <property type="project" value="UniProtKB-SubCell"/>
</dbReference>
<dbReference type="GO" id="GO:0032204">
    <property type="term" value="P:regulation of telomere maintenance"/>
    <property type="evidence" value="ECO:0007669"/>
    <property type="project" value="TreeGrafter"/>
</dbReference>
<evidence type="ECO:0000256" key="7">
    <source>
        <dbReference type="ARBA" id="ARBA00023163"/>
    </source>
</evidence>
<feature type="compositionally biased region" description="Basic and acidic residues" evidence="13">
    <location>
        <begin position="611"/>
        <end position="703"/>
    </location>
</feature>
<dbReference type="Pfam" id="PF13671">
    <property type="entry name" value="AAA_33"/>
    <property type="match status" value="1"/>
</dbReference>
<feature type="compositionally biased region" description="Basic and acidic residues" evidence="13">
    <location>
        <begin position="1708"/>
        <end position="1757"/>
    </location>
</feature>
<feature type="region of interest" description="Disordered" evidence="13">
    <location>
        <begin position="1068"/>
        <end position="1159"/>
    </location>
</feature>
<dbReference type="RefSeq" id="XP_013874904.1">
    <property type="nucleotide sequence ID" value="XM_014019450.1"/>
</dbReference>
<feature type="region of interest" description="Disordered" evidence="13">
    <location>
        <begin position="215"/>
        <end position="296"/>
    </location>
</feature>
<dbReference type="STRING" id="52670.A0A2I4C4J7"/>
<accession>A0A2I4C4J7</accession>
<feature type="compositionally biased region" description="Gly residues" evidence="13">
    <location>
        <begin position="1133"/>
        <end position="1149"/>
    </location>
</feature>
<feature type="compositionally biased region" description="Gly residues" evidence="13">
    <location>
        <begin position="87"/>
        <end position="97"/>
    </location>
</feature>
<feature type="region of interest" description="Disordered" evidence="13">
    <location>
        <begin position="1370"/>
        <end position="1464"/>
    </location>
</feature>
<feature type="compositionally biased region" description="Basic and acidic residues" evidence="13">
    <location>
        <begin position="765"/>
        <end position="777"/>
    </location>
</feature>
<dbReference type="Gene3D" id="3.40.50.300">
    <property type="entry name" value="P-loop containing nucleotide triphosphate hydrolases"/>
    <property type="match status" value="1"/>
</dbReference>
<feature type="region of interest" description="Disordered" evidence="13">
    <location>
        <begin position="1"/>
        <end position="195"/>
    </location>
</feature>
<evidence type="ECO:0000256" key="13">
    <source>
        <dbReference type="SAM" id="MobiDB-lite"/>
    </source>
</evidence>
<feature type="region of interest" description="Disordered" evidence="13">
    <location>
        <begin position="1587"/>
        <end position="1609"/>
    </location>
</feature>
<feature type="compositionally biased region" description="Polar residues" evidence="13">
    <location>
        <begin position="783"/>
        <end position="802"/>
    </location>
</feature>
<keyword evidence="2" id="KW-0488">Methylation</keyword>
<feature type="compositionally biased region" description="Polar residues" evidence="13">
    <location>
        <begin position="448"/>
        <end position="460"/>
    </location>
</feature>
<name>A0A2I4C4J7_AUSLI</name>
<feature type="region of interest" description="Disordered" evidence="13">
    <location>
        <begin position="1187"/>
        <end position="1239"/>
    </location>
</feature>
<feature type="compositionally biased region" description="Polar residues" evidence="13">
    <location>
        <begin position="737"/>
        <end position="748"/>
    </location>
</feature>
<reference evidence="16 17" key="1">
    <citation type="submission" date="2025-04" db="UniProtKB">
        <authorList>
            <consortium name="RefSeq"/>
        </authorList>
    </citation>
    <scope>IDENTIFICATION</scope>
</reference>
<organism evidence="15 16">
    <name type="scientific">Austrofundulus limnaeus</name>
    <name type="common">Annual killifish</name>
    <dbReference type="NCBI Taxonomy" id="52670"/>
    <lineage>
        <taxon>Eukaryota</taxon>
        <taxon>Metazoa</taxon>
        <taxon>Chordata</taxon>
        <taxon>Craniata</taxon>
        <taxon>Vertebrata</taxon>
        <taxon>Euteleostomi</taxon>
        <taxon>Actinopterygii</taxon>
        <taxon>Neopterygii</taxon>
        <taxon>Teleostei</taxon>
        <taxon>Neoteleostei</taxon>
        <taxon>Acanthomorphata</taxon>
        <taxon>Ovalentaria</taxon>
        <taxon>Atherinomorphae</taxon>
        <taxon>Cyprinodontiformes</taxon>
        <taxon>Rivulidae</taxon>
        <taxon>Austrofundulus</taxon>
    </lineage>
</organism>
<dbReference type="InterPro" id="IPR027417">
    <property type="entry name" value="P-loop_NTPase"/>
</dbReference>
<dbReference type="Pfam" id="PF26583">
    <property type="entry name" value="Spectrin_YLPM1"/>
    <property type="match status" value="1"/>
</dbReference>
<dbReference type="KEGG" id="alim:106525277"/>
<keyword evidence="8" id="KW-0539">Nucleus</keyword>
<evidence type="ECO:0000256" key="11">
    <source>
        <dbReference type="ARBA" id="ARBA00068971"/>
    </source>
</evidence>
<sequence length="2103" mass="236474">MYPSWGNYGAPPPQSYGGPRKPPGGGHTGQTGGFGGFEASSSSSSSSGSSMFSSLEEQHRQQMEQLQMLHKKQLQSVLHHGNSAPAFGGGPPSGGFSGSSSWHSESMGHGEGDGGQTYLNQEATPAQMPRVRPPAPRQGPQQQYPPPPPPQPPAESQPVPPPPESQPPAQPENIEAPKATEAISKDSATAVDKNVPLQEQQHVWYKQHLENLQKLKQEKSKLSQNQSNASLPPLPPVSQAAQPPLPPSEPPKSTPPPPPPKEEPSVPPPPPVGVNNENVGNSPTFTETPDVPQSSEEAVRLQQLQAAAAQWQQVQQQRASIQYQALMQQHEKLQQILEQYQQLIQQPSDLQSMSAELQLKHYGMQQQQFNSLFQNWVASFALWYEQFQTYPHKDQLQEYEHQWKQWQEQMNATNAHLQERVATLSAIVPFAMMGAMMGQLGQQVPAYATQTESPSGPTLQGSVPPAIGVGPPGPPTGQPSSFNDVIQPGQNRFDKPPPGFAGPPRFDKPPPGFDGPPRFDKPPPSFDGPPQFDKPPPSFDGPPQFDKPPPSFDGPPQFDKPPPSFDGPPRFDKPPPSFDGAPKFNQPPPGFDGSPRFDKPQQRFDAPPPFDHQRPRFDGPPRFDQPRQRFDGPPRFDQPRQRFDGPPRFDQPRQRFDGPPRFDQPRQRFDGPSRFDQPRPRFDGPPRFDQPRQRFDAPTRYDQPRFGQHPRFESPRPLGPLACLESPPASQKKLQEGPQSKSETTIEQSVGMDSKTPSKLPDQPQSDKDQKEHRFDGPPRYNQPRSGLQSRFVSSPAPQQQHGPPPKSERTIEQPARMESKTPIKPPQPQFDKDKQKMQDKPIDDLADDSLLGAEGFFVQNDPIPQTLPGSTEPEKTDGEKVSDSKTCKPPVTTDPVPVSNSPLQADGQLTKNKPPQMIHTSEMKPEPQMLSNPEPLNPPFGRGLDHPPMRGRGLGQMGPGQFRGPNPIQAGEEMEEMPYDYMPPEESKGTQDDQWQDPPCEEFGGDESEDPPEETWVPEEQYFQEDEYFEGPMGPLMGRGRPPMRGGPLMVRGGPLMVRGGPLMGRGGPPMGRGGPPMGRGGPPMGRGGPPMGRGGPPMGRGGPPMGRGGPPMWRGGPPMGRGGPPMWRGGPPMGRGGPPMGRGGPPMGRGEPMERPWEDTESAEYYEEEHPYWEEWRPPMRGMRPPFPPGRGRPRCGHPGFMPPGRGRPPHPLHGQPDHEPLDHEMESDDTNLDPSLHPAYRGPDPYGPPVYPDGARGRQHVPPPPHKLIEEPSYDEVVEEEWYPPPGRGPPMPPHEIIDGIIDGEGIRRRPVGRGMARGMWRPGPEHEEYEKEYRAGITVDYEHGSDPYRLRSIEDRLPDDYHHEAKYHESVWDRERGLPERDYPPRMPPEHIRDERWHQEAERDHPYRFDDSTRARGELRIREYRDEPPYGQEEADLGRPSRLSSPPERGYPDYDDRRPHYDELKSESCVDIPSLPVESASDLPGSSAELAAQGISAANVLALSQRQHEIILKAAQELKQIRELQLPNTPTTELQTTPSETLPELPAGLLGLEIPADVRNVLKGISAAAQTPSTEQAPWEIKSAISDSSNPPLVSKTVDYGHRHEHGTTVERISYGERIVLRPDPLPSDRGYDKEIVALRDPYDRDLFYERRPDPYLNRREYSRERDLYREKPPEYERDRYERDRYHSRERDERSPLVSALRSGYRDRERDKERSGSRDAEDRYARPGYDRPPYERPGLDRVDRRGYPEDRGPHPAAPLAPPPAKVEKKPEIKNIEDILKTPGRVSRPERIVVIMRGLPGSGKSHVAKLIRDKEVECGGAPPRVLVLDDYFMTEVEKVQKDPDTGKRVKTRVLEYEYEPNMEDTYRSSMLKTFRKTLDDGFFPFIILDSINDRVKHFDQFWSAAKTKGFEVYVAEITADTQTCAKRNVHGRTLKDITKMSKNWESSPRHMVRLDVRSLLQDAAIEEVEMEDFNPEEEPQIPKREEEEEGDLGYIPKSKWEMDTSEAKLDKLDGLMIGGKRKREGDHLSGLEDLLQLPDDYATRTSEPGKKRVRWADLEEKKDAERKRAIGFVVGQTDWEKITDETGQLAQRALNRTKYF</sequence>
<gene>
    <name evidence="16 17" type="primary">LOC106525277</name>
</gene>
<keyword evidence="15" id="KW-1185">Reference proteome</keyword>
<feature type="compositionally biased region" description="Gly residues" evidence="13">
    <location>
        <begin position="23"/>
        <end position="36"/>
    </location>
</feature>
<feature type="compositionally biased region" description="Acidic residues" evidence="13">
    <location>
        <begin position="1000"/>
        <end position="1017"/>
    </location>
</feature>
<feature type="region of interest" description="Disordered" evidence="13">
    <location>
        <begin position="447"/>
        <end position="1017"/>
    </location>
</feature>
<feature type="compositionally biased region" description="Basic and acidic residues" evidence="13">
    <location>
        <begin position="1683"/>
        <end position="1699"/>
    </location>
</feature>
<evidence type="ECO:0000256" key="9">
    <source>
        <dbReference type="ARBA" id="ARBA00058677"/>
    </source>
</evidence>
<protein>
    <recommendedName>
        <fullName evidence="11">YLP motif-containing protein 1</fullName>
    </recommendedName>
    <alternativeName>
        <fullName evidence="12">Nuclear protein ZAP3</fullName>
    </alternativeName>
</protein>
<keyword evidence="5" id="KW-0832">Ubl conjugation</keyword>
<evidence type="ECO:0000256" key="3">
    <source>
        <dbReference type="ARBA" id="ARBA00022491"/>
    </source>
</evidence>
<feature type="compositionally biased region" description="Basic and acidic residues" evidence="13">
    <location>
        <begin position="807"/>
        <end position="822"/>
    </location>
</feature>
<feature type="compositionally biased region" description="Basic and acidic residues" evidence="13">
    <location>
        <begin position="1370"/>
        <end position="1432"/>
    </location>
</feature>
<dbReference type="Proteomes" id="UP000192220">
    <property type="component" value="Unplaced"/>
</dbReference>
<feature type="compositionally biased region" description="Gly residues" evidence="13">
    <location>
        <begin position="1068"/>
        <end position="1111"/>
    </location>
</feature>
<evidence type="ECO:0000256" key="4">
    <source>
        <dbReference type="ARBA" id="ARBA00022499"/>
    </source>
</evidence>